<gene>
    <name evidence="1" type="ORF">D7004_07565</name>
</gene>
<dbReference type="EMBL" id="RBEE01000012">
    <property type="protein sequence ID" value="RNL53949.1"/>
    <property type="molecule type" value="Genomic_DNA"/>
</dbReference>
<sequence length="365" mass="42443">MKIFKITLKTLLVIAALLLIGESVIRLRGTEKLQIWSQCNYQADSILGYRYKPNSSGILRTAGFSNRYQINGFGFTGKPFQVIKRPGTFRIIVVGASDENGINTNGPLNYVGLLEKKFRDEGRAVEVINMAIDGKNFGIRNVRLINTECLRLNPDLILFRSEFPFSDGKKFRTTYKDIQINYFEDYRLDLSQAKKFIDQELLKTDFRNFLFNHSYLYRYFVNYYIKKYQSQRWLDIIGTPIVKSRNKAQGYARKQIFWCKGNVDCNIQPVQYTEEETIKMLKDLTNSLAAHKAKIYYYSFEYAPTDGRIKKIFEANHLTYFEPQIAFKTEFDFGTLDGHASQQGHKAFADALFKSIRDSVDIEKK</sequence>
<dbReference type="RefSeq" id="WP_123205273.1">
    <property type="nucleotide sequence ID" value="NZ_RBEE01000012.1"/>
</dbReference>
<keyword evidence="2" id="KW-1185">Reference proteome</keyword>
<comment type="caution">
    <text evidence="1">The sequence shown here is derived from an EMBL/GenBank/DDBJ whole genome shotgun (WGS) entry which is preliminary data.</text>
</comment>
<protein>
    <recommendedName>
        <fullName evidence="3">SGNH/GDSL hydrolase family protein</fullName>
    </recommendedName>
</protein>
<evidence type="ECO:0000313" key="2">
    <source>
        <dbReference type="Proteomes" id="UP000274046"/>
    </source>
</evidence>
<name>A0A3N0BW60_9SPHI</name>
<dbReference type="SUPFAM" id="SSF52266">
    <property type="entry name" value="SGNH hydrolase"/>
    <property type="match status" value="1"/>
</dbReference>
<dbReference type="Proteomes" id="UP000274046">
    <property type="component" value="Unassembled WGS sequence"/>
</dbReference>
<organism evidence="1 2">
    <name type="scientific">Pedobacter jejuensis</name>
    <dbReference type="NCBI Taxonomy" id="1268550"/>
    <lineage>
        <taxon>Bacteria</taxon>
        <taxon>Pseudomonadati</taxon>
        <taxon>Bacteroidota</taxon>
        <taxon>Sphingobacteriia</taxon>
        <taxon>Sphingobacteriales</taxon>
        <taxon>Sphingobacteriaceae</taxon>
        <taxon>Pedobacter</taxon>
    </lineage>
</organism>
<dbReference type="OrthoDB" id="795826at2"/>
<dbReference type="AlphaFoldDB" id="A0A3N0BW60"/>
<reference evidence="1 2" key="1">
    <citation type="submission" date="2018-10" db="EMBL/GenBank/DDBJ databases">
        <title>Genome sequencing of Pedobacter jejuensis TNB23.</title>
        <authorList>
            <person name="Cho Y.-J."/>
            <person name="Cho A."/>
            <person name="Kim O.-S."/>
        </authorList>
    </citation>
    <scope>NUCLEOTIDE SEQUENCE [LARGE SCALE GENOMIC DNA]</scope>
    <source>
        <strain evidence="1 2">TNB23</strain>
    </source>
</reference>
<evidence type="ECO:0008006" key="3">
    <source>
        <dbReference type="Google" id="ProtNLM"/>
    </source>
</evidence>
<evidence type="ECO:0000313" key="1">
    <source>
        <dbReference type="EMBL" id="RNL53949.1"/>
    </source>
</evidence>
<proteinExistence type="predicted"/>
<accession>A0A3N0BW60</accession>